<accession>A0ACC2K086</accession>
<name>A0ACC2K086_9PEZI</name>
<comment type="caution">
    <text evidence="1">The sequence shown here is derived from an EMBL/GenBank/DDBJ whole genome shotgun (WGS) entry which is preliminary data.</text>
</comment>
<reference evidence="1" key="1">
    <citation type="submission" date="2022-12" db="EMBL/GenBank/DDBJ databases">
        <title>Genome Sequence of Lasiodiplodia mahajangana.</title>
        <authorList>
            <person name="Buettner E."/>
        </authorList>
    </citation>
    <scope>NUCLEOTIDE SEQUENCE</scope>
    <source>
        <strain evidence="1">VT137</strain>
    </source>
</reference>
<gene>
    <name evidence="1" type="ORF">O1611_g446</name>
</gene>
<protein>
    <submittedName>
        <fullName evidence="1">Uncharacterized protein</fullName>
    </submittedName>
</protein>
<evidence type="ECO:0000313" key="2">
    <source>
        <dbReference type="Proteomes" id="UP001153332"/>
    </source>
</evidence>
<keyword evidence="2" id="KW-1185">Reference proteome</keyword>
<sequence length="717" mass="81353">MNTPTEFPPVLGEMIEDPTPGCFSRFLDGYAPDKALLISYLFQEWLYKCQNMETKFVILVATPIRAAELRKDLKGLRESMLHTEICESNRNLLLDLLLEPPDSHVQPATEFLHNDSIFKRHIRYVVVVDTLFPDLFAWDFAVYISLQIWVSRADKTPIWVRMFFLQPRPSSWDSECFLDVGLAEHISIPERHEEIIPNCSDPNEKVAEAVVSKLQAILGSITFPKVVIVGPRSRYLACHRLLSKQKENCPWLFYELPNFGQRRYIEERQRHRPGPFIFYSATGIGTITGTIDRLAAIISVGPQQKQVFTPGFQGTPTTVCAMTTSEIKYSCDLLMRPAIANYTPVLYQIRGMEEPSGPKNHLHFHPLVAIFLITGITGLNKLGALSTAIESCLPINVERYVNHLIKRSFLETRAWASHTQLADSSEKYVVLHGPQAKETFHLMVTTGRTDLEFCWLEVGIRPDKDLSRPTIDVACGFNRLVSLLRPHPGRPKISVLVPDVSDDIDINEIIAQRINVLLPTYLHSWMDKGAPWLSLLLSELMRRRCLMPPEGDTSALAQHGWFELAPGIGAECDFIQSLVVDGLRLDNQSCLSGYLFQLTNGLDSEKHVNNCYEEIMRQLLDAFSDRLVLITYFNSNYLGFEYSSAMGHEISDDPLTILLLRRKPDIVDHGTAIFGLYFNITVSDQSSTISDILIVPDKVVHAWARRTKYDFTPSRAL</sequence>
<evidence type="ECO:0000313" key="1">
    <source>
        <dbReference type="EMBL" id="KAJ8133188.1"/>
    </source>
</evidence>
<dbReference type="EMBL" id="JAPUUL010000037">
    <property type="protein sequence ID" value="KAJ8133188.1"/>
    <property type="molecule type" value="Genomic_DNA"/>
</dbReference>
<dbReference type="Proteomes" id="UP001153332">
    <property type="component" value="Unassembled WGS sequence"/>
</dbReference>
<proteinExistence type="predicted"/>
<organism evidence="1 2">
    <name type="scientific">Lasiodiplodia mahajangana</name>
    <dbReference type="NCBI Taxonomy" id="1108764"/>
    <lineage>
        <taxon>Eukaryota</taxon>
        <taxon>Fungi</taxon>
        <taxon>Dikarya</taxon>
        <taxon>Ascomycota</taxon>
        <taxon>Pezizomycotina</taxon>
        <taxon>Dothideomycetes</taxon>
        <taxon>Dothideomycetes incertae sedis</taxon>
        <taxon>Botryosphaeriales</taxon>
        <taxon>Botryosphaeriaceae</taxon>
        <taxon>Lasiodiplodia</taxon>
    </lineage>
</organism>